<reference evidence="2 3" key="1">
    <citation type="journal article" date="2023" name="Sci. Data">
        <title>Genome assembly of the Korean intertidal mud-creeper Batillaria attramentaria.</title>
        <authorList>
            <person name="Patra A.K."/>
            <person name="Ho P.T."/>
            <person name="Jun S."/>
            <person name="Lee S.J."/>
            <person name="Kim Y."/>
            <person name="Won Y.J."/>
        </authorList>
    </citation>
    <scope>NUCLEOTIDE SEQUENCE [LARGE SCALE GENOMIC DNA]</scope>
    <source>
        <strain evidence="2">Wonlab-2016</strain>
    </source>
</reference>
<accession>A0ABD0JU38</accession>
<name>A0ABD0JU38_9CAEN</name>
<dbReference type="EMBL" id="JACVVK020000331">
    <property type="protein sequence ID" value="KAK7478194.1"/>
    <property type="molecule type" value="Genomic_DNA"/>
</dbReference>
<organism evidence="2 3">
    <name type="scientific">Batillaria attramentaria</name>
    <dbReference type="NCBI Taxonomy" id="370345"/>
    <lineage>
        <taxon>Eukaryota</taxon>
        <taxon>Metazoa</taxon>
        <taxon>Spiralia</taxon>
        <taxon>Lophotrochozoa</taxon>
        <taxon>Mollusca</taxon>
        <taxon>Gastropoda</taxon>
        <taxon>Caenogastropoda</taxon>
        <taxon>Sorbeoconcha</taxon>
        <taxon>Cerithioidea</taxon>
        <taxon>Batillariidae</taxon>
        <taxon>Batillaria</taxon>
    </lineage>
</organism>
<dbReference type="Proteomes" id="UP001519460">
    <property type="component" value="Unassembled WGS sequence"/>
</dbReference>
<evidence type="ECO:0000313" key="3">
    <source>
        <dbReference type="Proteomes" id="UP001519460"/>
    </source>
</evidence>
<protein>
    <submittedName>
        <fullName evidence="2">Uncharacterized protein</fullName>
    </submittedName>
</protein>
<proteinExistence type="predicted"/>
<gene>
    <name evidence="2" type="ORF">BaRGS_00030555</name>
</gene>
<feature type="compositionally biased region" description="Basic and acidic residues" evidence="1">
    <location>
        <begin position="116"/>
        <end position="126"/>
    </location>
</feature>
<comment type="caution">
    <text evidence="2">The sequence shown here is derived from an EMBL/GenBank/DDBJ whole genome shotgun (WGS) entry which is preliminary data.</text>
</comment>
<sequence length="126" mass="14170">MFVAFSPPGNAPQANAKEIISAMCLPRPLFLLVSCRVTKEEFYYISRGPRHPFPSLSFGLDPENERVFLSEGFQMKWTNRPILPTHMGKANRPSSPPQGRANLPPSPFPPPSKKGLPREAPDWSRR</sequence>
<keyword evidence="3" id="KW-1185">Reference proteome</keyword>
<evidence type="ECO:0000313" key="2">
    <source>
        <dbReference type="EMBL" id="KAK7478194.1"/>
    </source>
</evidence>
<feature type="region of interest" description="Disordered" evidence="1">
    <location>
        <begin position="80"/>
        <end position="126"/>
    </location>
</feature>
<evidence type="ECO:0000256" key="1">
    <source>
        <dbReference type="SAM" id="MobiDB-lite"/>
    </source>
</evidence>
<dbReference type="AlphaFoldDB" id="A0ABD0JU38"/>